<evidence type="ECO:0000313" key="1">
    <source>
        <dbReference type="EMBL" id="GCB82039.1"/>
    </source>
</evidence>
<accession>A0A401Q9I6</accession>
<reference evidence="1 2" key="1">
    <citation type="journal article" date="2018" name="Nat. Ecol. Evol.">
        <title>Shark genomes provide insights into elasmobranch evolution and the origin of vertebrates.</title>
        <authorList>
            <person name="Hara Y"/>
            <person name="Yamaguchi K"/>
            <person name="Onimaru K"/>
            <person name="Kadota M"/>
            <person name="Koyanagi M"/>
            <person name="Keeley SD"/>
            <person name="Tatsumi K"/>
            <person name="Tanaka K"/>
            <person name="Motone F"/>
            <person name="Kageyama Y"/>
            <person name="Nozu R"/>
            <person name="Adachi N"/>
            <person name="Nishimura O"/>
            <person name="Nakagawa R"/>
            <person name="Tanegashima C"/>
            <person name="Kiyatake I"/>
            <person name="Matsumoto R"/>
            <person name="Murakumo K"/>
            <person name="Nishida K"/>
            <person name="Terakita A"/>
            <person name="Kuratani S"/>
            <person name="Sato K"/>
            <person name="Hyodo S Kuraku.S."/>
        </authorList>
    </citation>
    <scope>NUCLEOTIDE SEQUENCE [LARGE SCALE GENOMIC DNA]</scope>
</reference>
<protein>
    <submittedName>
        <fullName evidence="1">Uncharacterized protein</fullName>
    </submittedName>
</protein>
<dbReference type="AlphaFoldDB" id="A0A401Q9I6"/>
<gene>
    <name evidence="1" type="ORF">scyTo_0022268</name>
</gene>
<proteinExistence type="predicted"/>
<name>A0A401Q9I6_SCYTO</name>
<keyword evidence="2" id="KW-1185">Reference proteome</keyword>
<dbReference type="Proteomes" id="UP000288216">
    <property type="component" value="Unassembled WGS sequence"/>
</dbReference>
<comment type="caution">
    <text evidence="1">The sequence shown here is derived from an EMBL/GenBank/DDBJ whole genome shotgun (WGS) entry which is preliminary data.</text>
</comment>
<sequence length="56" mass="6737">AFDEEADEDEIENRVAQFQQDLEEDNQSFGEVFRIAWYDTRGLMFILFERTEEAEN</sequence>
<evidence type="ECO:0000313" key="2">
    <source>
        <dbReference type="Proteomes" id="UP000288216"/>
    </source>
</evidence>
<dbReference type="EMBL" id="BFAA01021891">
    <property type="protein sequence ID" value="GCB82039.1"/>
    <property type="molecule type" value="Genomic_DNA"/>
</dbReference>
<feature type="non-terminal residue" evidence="1">
    <location>
        <position position="1"/>
    </location>
</feature>
<organism evidence="1 2">
    <name type="scientific">Scyliorhinus torazame</name>
    <name type="common">Cloudy catshark</name>
    <name type="synonym">Catulus torazame</name>
    <dbReference type="NCBI Taxonomy" id="75743"/>
    <lineage>
        <taxon>Eukaryota</taxon>
        <taxon>Metazoa</taxon>
        <taxon>Chordata</taxon>
        <taxon>Craniata</taxon>
        <taxon>Vertebrata</taxon>
        <taxon>Chondrichthyes</taxon>
        <taxon>Elasmobranchii</taxon>
        <taxon>Galeomorphii</taxon>
        <taxon>Galeoidea</taxon>
        <taxon>Carcharhiniformes</taxon>
        <taxon>Scyliorhinidae</taxon>
        <taxon>Scyliorhinus</taxon>
    </lineage>
</organism>